<evidence type="ECO:0000256" key="5">
    <source>
        <dbReference type="ARBA" id="ARBA00022963"/>
    </source>
</evidence>
<sequence>MAAITNVRAFANNEIAFLAWSIDGGSIPGCLGFHILRQYLDAADKVVEERPLASYVAFKGQRNPDWQPQNTTVWPVQKFTWRDLTLRKKRDKAQRRPDQARVRYSVRAVGKMKPGLDPVIVIPESHFDPETHKTVPNRYEGTPIPLGYLTAPKLSNIIDVTRVRPPFTSTFTNGILSTQFLLRVLKEDGKIVPGELEGHLRAPNDWLRNYLAGDVIPLMRDFFAQLKGRFHAALYELEDEELVNLLKANAERLDLILSDAGSGPDQSVKTGKNPTLYDTRNAPARKLLRALARKTGTRFKMQDRMFNGSGHIGHNKFVVYVDDAGKARSVLTGSTNWTWSGIAGQSNNCIRIDDDGIAAAFLAYWRRLHDDKQKLPKPLSAKAKGADQGDPLKTADRTPVTVTLQGGTVMESWFSPNMPGKSQPPAKSAKTPSPPPPDMDRLFSLMRKARRAIFFLVFMPSRGGLNSIVSEAVQLGLKDTSLDVIGVISDTQAMWGFVPASTTESGKKLPAWSPHVFRQKGVSVIRATALTDKEIGRPLGDFEFDETLTVGRAIIHDKILVIDPLDPQNCVVAFGSHNQGYKASYSNDENLVIVSGHQPLALAYAAHVLDVYDHYRFRASEAELTADAKKKKVKPGSKDDPRWDGFLDTGDGWQAKASRRLSNYFAG</sequence>
<evidence type="ECO:0000256" key="1">
    <source>
        <dbReference type="ARBA" id="ARBA00000798"/>
    </source>
</evidence>
<evidence type="ECO:0000256" key="2">
    <source>
        <dbReference type="ARBA" id="ARBA00008664"/>
    </source>
</evidence>
<gene>
    <name evidence="9" type="ORF">FRZ61_14970</name>
</gene>
<comment type="catalytic activity">
    <reaction evidence="1">
        <text>a 1,2-diacyl-sn-glycero-3-phosphocholine + H2O = a 1,2-diacyl-sn-glycero-3-phosphate + choline + H(+)</text>
        <dbReference type="Rhea" id="RHEA:14445"/>
        <dbReference type="ChEBI" id="CHEBI:15354"/>
        <dbReference type="ChEBI" id="CHEBI:15377"/>
        <dbReference type="ChEBI" id="CHEBI:15378"/>
        <dbReference type="ChEBI" id="CHEBI:57643"/>
        <dbReference type="ChEBI" id="CHEBI:58608"/>
        <dbReference type="EC" id="3.1.4.4"/>
    </reaction>
</comment>
<dbReference type="PANTHER" id="PTHR43856">
    <property type="entry name" value="CARDIOLIPIN HYDROLASE"/>
    <property type="match status" value="1"/>
</dbReference>
<feature type="domain" description="Phospholipase D-like" evidence="8">
    <location>
        <begin position="230"/>
        <end position="366"/>
    </location>
</feature>
<keyword evidence="5" id="KW-0442">Lipid degradation</keyword>
<evidence type="ECO:0000256" key="4">
    <source>
        <dbReference type="ARBA" id="ARBA00022801"/>
    </source>
</evidence>
<protein>
    <recommendedName>
        <fullName evidence="3">phospholipase D</fullName>
        <ecNumber evidence="3">3.1.4.4</ecNumber>
    </recommendedName>
</protein>
<evidence type="ECO:0000259" key="8">
    <source>
        <dbReference type="Pfam" id="PF13091"/>
    </source>
</evidence>
<evidence type="ECO:0000313" key="9">
    <source>
        <dbReference type="EMBL" id="QEX21568.1"/>
    </source>
</evidence>
<dbReference type="Gene3D" id="3.30.870.10">
    <property type="entry name" value="Endonuclease Chain A"/>
    <property type="match status" value="2"/>
</dbReference>
<dbReference type="SUPFAM" id="SSF56024">
    <property type="entry name" value="Phospholipase D/nuclease"/>
    <property type="match status" value="2"/>
</dbReference>
<dbReference type="GO" id="GO:0004630">
    <property type="term" value="F:phospholipase D activity"/>
    <property type="evidence" value="ECO:0007669"/>
    <property type="project" value="UniProtKB-EC"/>
</dbReference>
<feature type="region of interest" description="Disordered" evidence="7">
    <location>
        <begin position="375"/>
        <end position="400"/>
    </location>
</feature>
<evidence type="ECO:0000256" key="7">
    <source>
        <dbReference type="SAM" id="MobiDB-lite"/>
    </source>
</evidence>
<accession>A0A5J6MV71</accession>
<keyword evidence="4" id="KW-0378">Hydrolase</keyword>
<dbReference type="GO" id="GO:0016042">
    <property type="term" value="P:lipid catabolic process"/>
    <property type="evidence" value="ECO:0007669"/>
    <property type="project" value="UniProtKB-KW"/>
</dbReference>
<keyword evidence="6" id="KW-0443">Lipid metabolism</keyword>
<dbReference type="KEGG" id="hadh:FRZ61_14970"/>
<dbReference type="EMBL" id="CP042582">
    <property type="protein sequence ID" value="QEX21568.1"/>
    <property type="molecule type" value="Genomic_DNA"/>
</dbReference>
<dbReference type="Pfam" id="PF13091">
    <property type="entry name" value="PLDc_2"/>
    <property type="match status" value="1"/>
</dbReference>
<organism evidence="9 10">
    <name type="scientific">Hypericibacter adhaerens</name>
    <dbReference type="NCBI Taxonomy" id="2602016"/>
    <lineage>
        <taxon>Bacteria</taxon>
        <taxon>Pseudomonadati</taxon>
        <taxon>Pseudomonadota</taxon>
        <taxon>Alphaproteobacteria</taxon>
        <taxon>Rhodospirillales</taxon>
        <taxon>Dongiaceae</taxon>
        <taxon>Hypericibacter</taxon>
    </lineage>
</organism>
<dbReference type="RefSeq" id="WP_191909339.1">
    <property type="nucleotide sequence ID" value="NZ_CP042582.1"/>
</dbReference>
<dbReference type="PANTHER" id="PTHR43856:SF1">
    <property type="entry name" value="MITOCHONDRIAL CARDIOLIPIN HYDROLASE"/>
    <property type="match status" value="1"/>
</dbReference>
<evidence type="ECO:0000256" key="6">
    <source>
        <dbReference type="ARBA" id="ARBA00023098"/>
    </source>
</evidence>
<dbReference type="AlphaFoldDB" id="A0A5J6MV71"/>
<name>A0A5J6MV71_9PROT</name>
<feature type="region of interest" description="Disordered" evidence="7">
    <location>
        <begin position="413"/>
        <end position="441"/>
    </location>
</feature>
<reference evidence="9 10" key="1">
    <citation type="submission" date="2019-08" db="EMBL/GenBank/DDBJ databases">
        <title>Hyperibacter terrae gen. nov., sp. nov. and Hyperibacter viscosus sp. nov., two new members in the family Rhodospirillaceae isolated from the rhizosphere of Hypericum perforatum.</title>
        <authorList>
            <person name="Noviana Z."/>
        </authorList>
    </citation>
    <scope>NUCLEOTIDE SEQUENCE [LARGE SCALE GENOMIC DNA]</scope>
    <source>
        <strain evidence="9 10">R5959</strain>
    </source>
</reference>
<dbReference type="GO" id="GO:0016891">
    <property type="term" value="F:RNA endonuclease activity producing 5'-phosphomonoesters, hydrolytic mechanism"/>
    <property type="evidence" value="ECO:0007669"/>
    <property type="project" value="TreeGrafter"/>
</dbReference>
<dbReference type="Proteomes" id="UP000325797">
    <property type="component" value="Chromosome"/>
</dbReference>
<evidence type="ECO:0000313" key="10">
    <source>
        <dbReference type="Proteomes" id="UP000325797"/>
    </source>
</evidence>
<evidence type="ECO:0000256" key="3">
    <source>
        <dbReference type="ARBA" id="ARBA00012027"/>
    </source>
</evidence>
<proteinExistence type="inferred from homology"/>
<dbReference type="InterPro" id="IPR025202">
    <property type="entry name" value="PLD-like_dom"/>
</dbReference>
<keyword evidence="10" id="KW-1185">Reference proteome</keyword>
<dbReference type="InterPro" id="IPR051406">
    <property type="entry name" value="PLD_domain"/>
</dbReference>
<dbReference type="EC" id="3.1.4.4" evidence="3"/>
<comment type="similarity">
    <text evidence="2">Belongs to the phospholipase D family.</text>
</comment>